<dbReference type="FunFam" id="3.40.50.720:FF:000047">
    <property type="entry name" value="NADP-dependent L-serine/L-allo-threonine dehydrogenase"/>
    <property type="match status" value="1"/>
</dbReference>
<dbReference type="PRINTS" id="PR00081">
    <property type="entry name" value="GDHRDH"/>
</dbReference>
<dbReference type="Proteomes" id="UP001634394">
    <property type="component" value="Unassembled WGS sequence"/>
</dbReference>
<organism evidence="9 10">
    <name type="scientific">Sinanodonta woodiana</name>
    <name type="common">Chinese pond mussel</name>
    <name type="synonym">Anodonta woodiana</name>
    <dbReference type="NCBI Taxonomy" id="1069815"/>
    <lineage>
        <taxon>Eukaryota</taxon>
        <taxon>Metazoa</taxon>
        <taxon>Spiralia</taxon>
        <taxon>Lophotrochozoa</taxon>
        <taxon>Mollusca</taxon>
        <taxon>Bivalvia</taxon>
        <taxon>Autobranchia</taxon>
        <taxon>Heteroconchia</taxon>
        <taxon>Palaeoheterodonta</taxon>
        <taxon>Unionida</taxon>
        <taxon>Unionoidea</taxon>
        <taxon>Unionidae</taxon>
        <taxon>Unioninae</taxon>
        <taxon>Sinanodonta</taxon>
    </lineage>
</organism>
<dbReference type="SMART" id="SM01294">
    <property type="entry name" value="PKS_PP_betabranch"/>
    <property type="match status" value="1"/>
</dbReference>
<accession>A0ABD3X633</accession>
<dbReference type="InterPro" id="IPR002347">
    <property type="entry name" value="SDR_fam"/>
</dbReference>
<dbReference type="Pfam" id="PF00501">
    <property type="entry name" value="AMP-binding"/>
    <property type="match status" value="1"/>
</dbReference>
<feature type="domain" description="Carrier" evidence="8">
    <location>
        <begin position="531"/>
        <end position="606"/>
    </location>
</feature>
<dbReference type="Gene3D" id="3.40.50.720">
    <property type="entry name" value="NAD(P)-binding Rossmann-like Domain"/>
    <property type="match status" value="2"/>
</dbReference>
<sequence>MEDYESSGLLHEAFVRQARATPERVAIVDGERQITFGELDRCTDILATNLRIRGVREDASVGIYMEKSIEYSIAYIGILKAGGAYLPLETSYPPVLLNSVLDDCKPTAILIQPDLEDNVKGTCDHVISLAGDWKTVLQKENDSCDDLPSPTSVTLDSLAYIVYSSGTTGKPKGIMCPHRGAVFSYHSRHVLYPYTDADREACNVFYVWEMLRPLMKGIPMYVIPNTVIYDPLLLCEYLRVNQITRMLFTPSLLEAVLNTSGLDFERDLKSLRCIIFCGEVVTTALFEKCLKVLPWIQFLNLYSVSECHDVAIEDLNDYFNKNKDALKTRKFCPVGKIIPGCKVVILDEFFNVQPVGASGEIYVGGPTLARGYLNRPEVQAKRFITRPESLPASYGDRLYRSGDWGYMLSDSSLEICGRCDSMVKIRGYSIETQAVEAALMSLPMVHACVVLTKGEEGQDKFLVAYIVPEGQTAKKEIREALKLRLPFYMIPSYFVFLSSIPVVPASGKLDKTALPPFEKQSGEEEEAMEGKPSTETEKALAQIWRDILQIMDIDIMESFFDLGGHSLMATELTNQIRQKFGVNIAVKDLFTYPTISSLAQVIDAANQALDSDGSGFVRVVPVIKPVLNLEEEIKKHDQGILNMDIQLRAFWRTFSFYKNRFTKGRILLTGATGFLGAFILRELILKTKTNVVCVIRVLPDTTPLERLRQTLQQFGIIAFEGTELTDEQAIVEKELSTRIVPVQGDVALVNLGMTEEEYTYLTTDIDFIIHAAASVNMVYPYSALHGPNVMGTANILLFACTGKIKPVHHISTDAIFPHGMKDCSEEDECLGYHTQLMDGYSQSKWVAEQLVRQAGKRGLPITIYRLGNMAGDSKNAYWNPADFTLLMLKVCAELKMAPDVDWDMEMTPVDFAAEFIIQMIKNPTLSLGKTFHIINDKPLKARMVFEWMNANGYPVQIASYDEWTKRVCDVYEGQQLHKLVENYVGGPSFFTSLSTYQTDQLKQTLRSLQMEYPYTDRVMINNYFTNLSRHNAIPRPISQFGAGKKLEGKVAIVTGASSGIGRAIATIMADAGAKVAMAARRIDRLQELGLELSRRGGAVICVQADVTKKEEVKELVSHAEMALGPVDILVNNAGCMYYTLMSNLHEDEWERQIDVNVKGLTNCVGAVLAGMLNRKSGHIVNMSSDAGRKGFPGLAVYSGTKFYVEGLSQALRQEVCGSGVKVTCIQPGDVKTELLSHSTDTEAVKLFDGSKKTRILDPEDIANAVLYAVTQPGYCAINEILIEPKEAPV</sequence>
<dbReference type="InterPro" id="IPR013120">
    <property type="entry name" value="FAR_NAD-bd"/>
</dbReference>
<dbReference type="InterPro" id="IPR042099">
    <property type="entry name" value="ANL_N_sf"/>
</dbReference>
<dbReference type="EMBL" id="JBJQND010000004">
    <property type="protein sequence ID" value="KAL3880448.1"/>
    <property type="molecule type" value="Genomic_DNA"/>
</dbReference>
<keyword evidence="5" id="KW-0560">Oxidoreductase</keyword>
<dbReference type="PANTHER" id="PTHR44845">
    <property type="entry name" value="CARRIER DOMAIN-CONTAINING PROTEIN"/>
    <property type="match status" value="1"/>
</dbReference>
<dbReference type="Pfam" id="PF13193">
    <property type="entry name" value="AMP-binding_C"/>
    <property type="match status" value="1"/>
</dbReference>
<dbReference type="InterPro" id="IPR020806">
    <property type="entry name" value="PKS_PP-bd"/>
</dbReference>
<comment type="caution">
    <text evidence="9">The sequence shown here is derived from an EMBL/GenBank/DDBJ whole genome shotgun (WGS) entry which is preliminary data.</text>
</comment>
<dbReference type="PROSITE" id="PS00455">
    <property type="entry name" value="AMP_BINDING"/>
    <property type="match status" value="1"/>
</dbReference>
<gene>
    <name evidence="9" type="ORF">ACJMK2_032685</name>
</gene>
<dbReference type="Gene3D" id="1.10.1200.10">
    <property type="entry name" value="ACP-like"/>
    <property type="match status" value="1"/>
</dbReference>
<evidence type="ECO:0000313" key="10">
    <source>
        <dbReference type="Proteomes" id="UP001634394"/>
    </source>
</evidence>
<dbReference type="InterPro" id="IPR020845">
    <property type="entry name" value="AMP-binding_CS"/>
</dbReference>
<dbReference type="SUPFAM" id="SSF47336">
    <property type="entry name" value="ACP-like"/>
    <property type="match status" value="1"/>
</dbReference>
<dbReference type="GO" id="GO:0016616">
    <property type="term" value="F:oxidoreductase activity, acting on the CH-OH group of donors, NAD or NADP as acceptor"/>
    <property type="evidence" value="ECO:0007669"/>
    <property type="project" value="UniProtKB-ARBA"/>
</dbReference>
<dbReference type="SUPFAM" id="SSF56801">
    <property type="entry name" value="Acetyl-CoA synthetase-like"/>
    <property type="match status" value="1"/>
</dbReference>
<dbReference type="SMART" id="SM00822">
    <property type="entry name" value="PKS_KR"/>
    <property type="match status" value="1"/>
</dbReference>
<dbReference type="Gene3D" id="3.40.50.12780">
    <property type="entry name" value="N-terminal domain of ligase-like"/>
    <property type="match status" value="1"/>
</dbReference>
<dbReference type="CDD" id="cd05930">
    <property type="entry name" value="A_NRPS"/>
    <property type="match status" value="1"/>
</dbReference>
<evidence type="ECO:0000256" key="1">
    <source>
        <dbReference type="ARBA" id="ARBA00012873"/>
    </source>
</evidence>
<dbReference type="GO" id="GO:0006629">
    <property type="term" value="P:lipid metabolic process"/>
    <property type="evidence" value="ECO:0007669"/>
    <property type="project" value="UniProtKB-ARBA"/>
</dbReference>
<protein>
    <recommendedName>
        <fullName evidence="2">Fatty acid synthase</fullName>
        <ecNumber evidence="1">2.3.1.85</ecNumber>
    </recommendedName>
</protein>
<dbReference type="Pfam" id="PF00106">
    <property type="entry name" value="adh_short"/>
    <property type="match status" value="1"/>
</dbReference>
<dbReference type="InterPro" id="IPR020904">
    <property type="entry name" value="Sc_DH/Rdtase_CS"/>
</dbReference>
<dbReference type="InterPro" id="IPR036736">
    <property type="entry name" value="ACP-like_sf"/>
</dbReference>
<evidence type="ECO:0000256" key="4">
    <source>
        <dbReference type="ARBA" id="ARBA00022553"/>
    </source>
</evidence>
<dbReference type="SUPFAM" id="SSF51735">
    <property type="entry name" value="NAD(P)-binding Rossmann-fold domains"/>
    <property type="match status" value="2"/>
</dbReference>
<dbReference type="InterPro" id="IPR025110">
    <property type="entry name" value="AMP-bd_C"/>
</dbReference>
<dbReference type="InterPro" id="IPR057326">
    <property type="entry name" value="KR_dom"/>
</dbReference>
<dbReference type="InterPro" id="IPR010080">
    <property type="entry name" value="Thioester_reductase-like_dom"/>
</dbReference>
<dbReference type="PRINTS" id="PR00080">
    <property type="entry name" value="SDRFAMILY"/>
</dbReference>
<keyword evidence="10" id="KW-1185">Reference proteome</keyword>
<dbReference type="InterPro" id="IPR006162">
    <property type="entry name" value="Ppantetheine_attach_site"/>
</dbReference>
<evidence type="ECO:0000313" key="9">
    <source>
        <dbReference type="EMBL" id="KAL3880448.1"/>
    </source>
</evidence>
<dbReference type="PROSITE" id="PS50075">
    <property type="entry name" value="CARRIER"/>
    <property type="match status" value="1"/>
</dbReference>
<dbReference type="CDD" id="cd05235">
    <property type="entry name" value="SDR_e1"/>
    <property type="match status" value="1"/>
</dbReference>
<evidence type="ECO:0000256" key="2">
    <source>
        <dbReference type="ARBA" id="ARBA00018769"/>
    </source>
</evidence>
<dbReference type="InterPro" id="IPR036291">
    <property type="entry name" value="NAD(P)-bd_dom_sf"/>
</dbReference>
<dbReference type="Pfam" id="PF07993">
    <property type="entry name" value="NAD_binding_4"/>
    <property type="match status" value="1"/>
</dbReference>
<dbReference type="Gene3D" id="3.30.300.30">
    <property type="match status" value="1"/>
</dbReference>
<reference evidence="9 10" key="1">
    <citation type="submission" date="2024-11" db="EMBL/GenBank/DDBJ databases">
        <title>Chromosome-level genome assembly of the freshwater bivalve Anodonta woodiana.</title>
        <authorList>
            <person name="Chen X."/>
        </authorList>
    </citation>
    <scope>NUCLEOTIDE SEQUENCE [LARGE SCALE GENOMIC DNA]</scope>
    <source>
        <strain evidence="9">MN2024</strain>
        <tissue evidence="9">Gills</tissue>
    </source>
</reference>
<keyword evidence="4" id="KW-0597">Phosphoprotein</keyword>
<evidence type="ECO:0000256" key="7">
    <source>
        <dbReference type="SAM" id="MobiDB-lite"/>
    </source>
</evidence>
<dbReference type="InterPro" id="IPR045851">
    <property type="entry name" value="AMP-bd_C_sf"/>
</dbReference>
<dbReference type="PANTHER" id="PTHR44845:SF6">
    <property type="entry name" value="BETA-ALANINE-ACTIVATING ENZYME"/>
    <property type="match status" value="1"/>
</dbReference>
<evidence type="ECO:0000259" key="8">
    <source>
        <dbReference type="PROSITE" id="PS50075"/>
    </source>
</evidence>
<dbReference type="EC" id="2.3.1.85" evidence="1"/>
<proteinExistence type="predicted"/>
<dbReference type="SMART" id="SM00823">
    <property type="entry name" value="PKS_PP"/>
    <property type="match status" value="1"/>
</dbReference>
<name>A0ABD3X633_SINWO</name>
<dbReference type="InterPro" id="IPR000873">
    <property type="entry name" value="AMP-dep_synth/lig_dom"/>
</dbReference>
<evidence type="ECO:0000256" key="6">
    <source>
        <dbReference type="ARBA" id="ARBA00044883"/>
    </source>
</evidence>
<dbReference type="FunFam" id="1.10.1200.10:FF:000005">
    <property type="entry name" value="Nonribosomal peptide synthetase 1"/>
    <property type="match status" value="1"/>
</dbReference>
<comment type="catalytic activity">
    <reaction evidence="6">
        <text>acetyl-CoA + n malonyl-CoA + 2n NADPH + 2n H(+) = a long-chain fatty acid + (n+1) CoA + n CO2 + 2n NADP(+).</text>
        <dbReference type="EC" id="2.3.1.85"/>
    </reaction>
</comment>
<dbReference type="PROSITE" id="PS00061">
    <property type="entry name" value="ADH_SHORT"/>
    <property type="match status" value="1"/>
</dbReference>
<dbReference type="PROSITE" id="PS00012">
    <property type="entry name" value="PHOSPHOPANTETHEINE"/>
    <property type="match status" value="1"/>
</dbReference>
<evidence type="ECO:0000256" key="5">
    <source>
        <dbReference type="ARBA" id="ARBA00023002"/>
    </source>
</evidence>
<dbReference type="GO" id="GO:0004312">
    <property type="term" value="F:fatty acid synthase activity"/>
    <property type="evidence" value="ECO:0007669"/>
    <property type="project" value="UniProtKB-EC"/>
</dbReference>
<dbReference type="NCBIfam" id="TIGR01746">
    <property type="entry name" value="Thioester-redct"/>
    <property type="match status" value="1"/>
</dbReference>
<dbReference type="Pfam" id="PF00550">
    <property type="entry name" value="PP-binding"/>
    <property type="match status" value="1"/>
</dbReference>
<keyword evidence="3" id="KW-0596">Phosphopantetheine</keyword>
<dbReference type="InterPro" id="IPR009081">
    <property type="entry name" value="PP-bd_ACP"/>
</dbReference>
<evidence type="ECO:0000256" key="3">
    <source>
        <dbReference type="ARBA" id="ARBA00022450"/>
    </source>
</evidence>
<feature type="region of interest" description="Disordered" evidence="7">
    <location>
        <begin position="513"/>
        <end position="535"/>
    </location>
</feature>